<dbReference type="WBParaSite" id="ALUE_0000052501-mRNA-1">
    <property type="protein sequence ID" value="ALUE_0000052501-mRNA-1"/>
    <property type="gene ID" value="ALUE_0000052501"/>
</dbReference>
<proteinExistence type="predicted"/>
<dbReference type="Proteomes" id="UP000036681">
    <property type="component" value="Unplaced"/>
</dbReference>
<reference evidence="2" key="1">
    <citation type="submission" date="2017-02" db="UniProtKB">
        <authorList>
            <consortium name="WormBaseParasite"/>
        </authorList>
    </citation>
    <scope>IDENTIFICATION</scope>
</reference>
<protein>
    <submittedName>
        <fullName evidence="2">Four helix bundle protein</fullName>
    </submittedName>
</protein>
<evidence type="ECO:0000313" key="2">
    <source>
        <dbReference type="WBParaSite" id="ALUE_0000052501-mRNA-1"/>
    </source>
</evidence>
<evidence type="ECO:0000313" key="1">
    <source>
        <dbReference type="Proteomes" id="UP000036681"/>
    </source>
</evidence>
<organism evidence="1 2">
    <name type="scientific">Ascaris lumbricoides</name>
    <name type="common">Giant roundworm</name>
    <dbReference type="NCBI Taxonomy" id="6252"/>
    <lineage>
        <taxon>Eukaryota</taxon>
        <taxon>Metazoa</taxon>
        <taxon>Ecdysozoa</taxon>
        <taxon>Nematoda</taxon>
        <taxon>Chromadorea</taxon>
        <taxon>Rhabditida</taxon>
        <taxon>Spirurina</taxon>
        <taxon>Ascaridomorpha</taxon>
        <taxon>Ascaridoidea</taxon>
        <taxon>Ascarididae</taxon>
        <taxon>Ascaris</taxon>
    </lineage>
</organism>
<dbReference type="AlphaFoldDB" id="A0A0M3HG80"/>
<accession>A0A0M3HG80</accession>
<sequence length="38" mass="4637">MREFSSDLHDLKHVVEYELIAYRNLITNRNPVNLHDKR</sequence>
<name>A0A0M3HG80_ASCLU</name>
<keyword evidence="1" id="KW-1185">Reference proteome</keyword>